<evidence type="ECO:0000313" key="1">
    <source>
        <dbReference type="EMBL" id="OCF49406.1"/>
    </source>
</evidence>
<sequence length="402" mass="45108">MVQLTSTCHCKDFTHSFSIPEDIELPLNETTCSCDACRYRTGQISFLSLSAKVTQSFPPLNVLDKLKRYDQKCGFVIDQEELKGKQDQSDSDGLNKYSQNSTCGGTIITSFFCGKCGTKVYLQVASLGGEVEIGMWTLGALNDILVDNEPIVKLTGHHFLEDTVDGGISNIWTTFEGEKLKKHHDGSKEWSPSKNISMNTENYLHLHCKCGSFDAYVRRPQPSLPLPEGCYWYQHPFNDQGIPQRYMASFCACDSCRHITGSSLPAHPWVQIPFIDILSSPSTNSKSYFPSPMTTETELPGLTLYHSSPNNINTARYHCSTCGASILYFDSKRDFICTLPVGLNDSHNGVMNISWFSWWTGEEGHPIPPINAKDDGKKRWGKVIDEFEKGLIQWGRNIGQRQ</sequence>
<dbReference type="Gene3D" id="3.90.1590.10">
    <property type="entry name" value="glutathione-dependent formaldehyde- activating enzyme (gfa)"/>
    <property type="match status" value="1"/>
</dbReference>
<dbReference type="RefSeq" id="XP_019010625.1">
    <property type="nucleotide sequence ID" value="XM_019156823.1"/>
</dbReference>
<evidence type="ECO:0000313" key="3">
    <source>
        <dbReference type="Proteomes" id="UP000094020"/>
    </source>
</evidence>
<dbReference type="PANTHER" id="PTHR33337:SF40">
    <property type="entry name" value="CENP-V_GFA DOMAIN-CONTAINING PROTEIN-RELATED"/>
    <property type="match status" value="1"/>
</dbReference>
<gene>
    <name evidence="1" type="ORF">I206_05099</name>
    <name evidence="2" type="ORF">I206_106273</name>
</gene>
<reference evidence="2" key="4">
    <citation type="submission" date="2024-02" db="EMBL/GenBank/DDBJ databases">
        <title>Comparative genomics of Cryptococcus and Kwoniella reveals pathogenesis evolution and contrasting modes of karyotype evolution via chromosome fusion or intercentromeric recombination.</title>
        <authorList>
            <person name="Coelho M.A."/>
            <person name="David-Palma M."/>
            <person name="Shea T."/>
            <person name="Bowers K."/>
            <person name="McGinley-Smith S."/>
            <person name="Mohammad A.W."/>
            <person name="Gnirke A."/>
            <person name="Yurkov A.M."/>
            <person name="Nowrousian M."/>
            <person name="Sun S."/>
            <person name="Cuomo C.A."/>
            <person name="Heitman J."/>
        </authorList>
    </citation>
    <scope>NUCLEOTIDE SEQUENCE</scope>
    <source>
        <strain evidence="2">CBS 10737</strain>
    </source>
</reference>
<accession>A0A1B9I1I1</accession>
<dbReference type="AlphaFoldDB" id="A0A1B9I1I1"/>
<evidence type="ECO:0000313" key="2">
    <source>
        <dbReference type="EMBL" id="WWC72311.1"/>
    </source>
</evidence>
<dbReference type="GeneID" id="30173468"/>
<organism evidence="1">
    <name type="scientific">Kwoniella pini CBS 10737</name>
    <dbReference type="NCBI Taxonomy" id="1296096"/>
    <lineage>
        <taxon>Eukaryota</taxon>
        <taxon>Fungi</taxon>
        <taxon>Dikarya</taxon>
        <taxon>Basidiomycota</taxon>
        <taxon>Agaricomycotina</taxon>
        <taxon>Tremellomycetes</taxon>
        <taxon>Tremellales</taxon>
        <taxon>Cryptococcaceae</taxon>
        <taxon>Kwoniella</taxon>
    </lineage>
</organism>
<reference evidence="1" key="3">
    <citation type="submission" date="2016-07" db="EMBL/GenBank/DDBJ databases">
        <title>Evolution of pathogenesis and genome organization in the Tremellales.</title>
        <authorList>
            <person name="Cuomo C."/>
            <person name="Litvintseva A."/>
            <person name="Heitman J."/>
            <person name="Chen Y."/>
            <person name="Sun S."/>
            <person name="Springer D."/>
            <person name="Dromer F."/>
            <person name="Young S."/>
            <person name="Zeng Q."/>
            <person name="Chapman S."/>
            <person name="Gujja S."/>
            <person name="Saif S."/>
            <person name="Birren B."/>
        </authorList>
    </citation>
    <scope>NUCLEOTIDE SEQUENCE</scope>
    <source>
        <strain evidence="1">CBS 10737</strain>
    </source>
</reference>
<dbReference type="OrthoDB" id="5422068at2759"/>
<dbReference type="InterPro" id="IPR011057">
    <property type="entry name" value="Mss4-like_sf"/>
</dbReference>
<dbReference type="Gene3D" id="2.170.150.70">
    <property type="match status" value="1"/>
</dbReference>
<dbReference type="PANTHER" id="PTHR33337">
    <property type="entry name" value="GFA DOMAIN-CONTAINING PROTEIN"/>
    <property type="match status" value="1"/>
</dbReference>
<reference evidence="2" key="2">
    <citation type="submission" date="2013-07" db="EMBL/GenBank/DDBJ databases">
        <authorList>
            <consortium name="The Broad Institute Genome Sequencing Platform"/>
            <person name="Cuomo C."/>
            <person name="Litvintseva A."/>
            <person name="Chen Y."/>
            <person name="Heitman J."/>
            <person name="Sun S."/>
            <person name="Springer D."/>
            <person name="Dromer F."/>
            <person name="Young S.K."/>
            <person name="Zeng Q."/>
            <person name="Gargeya S."/>
            <person name="Fitzgerald M."/>
            <person name="Abouelleil A."/>
            <person name="Alvarado L."/>
            <person name="Berlin A.M."/>
            <person name="Chapman S.B."/>
            <person name="Dewar J."/>
            <person name="Goldberg J."/>
            <person name="Griggs A."/>
            <person name="Gujja S."/>
            <person name="Hansen M."/>
            <person name="Howarth C."/>
            <person name="Imamovic A."/>
            <person name="Larimer J."/>
            <person name="McCowan C."/>
            <person name="Murphy C."/>
            <person name="Pearson M."/>
            <person name="Priest M."/>
            <person name="Roberts A."/>
            <person name="Saif S."/>
            <person name="Shea T."/>
            <person name="Sykes S."/>
            <person name="Wortman J."/>
            <person name="Nusbaum C."/>
            <person name="Birren B."/>
        </authorList>
    </citation>
    <scope>NUCLEOTIDE SEQUENCE</scope>
    <source>
        <strain evidence="2">CBS 10737</strain>
    </source>
</reference>
<name>A0A1B9I1I1_9TREE</name>
<protein>
    <recommendedName>
        <fullName evidence="4">CENP-V/GFA domain-containing protein</fullName>
    </recommendedName>
</protein>
<keyword evidence="3" id="KW-1185">Reference proteome</keyword>
<dbReference type="Proteomes" id="UP000094020">
    <property type="component" value="Chromosome 8"/>
</dbReference>
<dbReference type="STRING" id="1296096.A0A1B9I1I1"/>
<reference evidence="1" key="1">
    <citation type="submission" date="2013-07" db="EMBL/GenBank/DDBJ databases">
        <title>The Genome Sequence of Cryptococcus pinus CBS10737.</title>
        <authorList>
            <consortium name="The Broad Institute Genome Sequencing Platform"/>
            <person name="Cuomo C."/>
            <person name="Litvintseva A."/>
            <person name="Chen Y."/>
            <person name="Heitman J."/>
            <person name="Sun S."/>
            <person name="Springer D."/>
            <person name="Dromer F."/>
            <person name="Young S.K."/>
            <person name="Zeng Q."/>
            <person name="Gargeya S."/>
            <person name="Fitzgerald M."/>
            <person name="Abouelleil A."/>
            <person name="Alvarado L."/>
            <person name="Berlin A.M."/>
            <person name="Chapman S.B."/>
            <person name="Dewar J."/>
            <person name="Goldberg J."/>
            <person name="Griggs A."/>
            <person name="Gujja S."/>
            <person name="Hansen M."/>
            <person name="Howarth C."/>
            <person name="Imamovic A."/>
            <person name="Larimer J."/>
            <person name="McCowan C."/>
            <person name="Murphy C."/>
            <person name="Pearson M."/>
            <person name="Priest M."/>
            <person name="Roberts A."/>
            <person name="Saif S."/>
            <person name="Shea T."/>
            <person name="Sykes S."/>
            <person name="Wortman J."/>
            <person name="Nusbaum C."/>
            <person name="Birren B."/>
        </authorList>
    </citation>
    <scope>NUCLEOTIDE SEQUENCE [LARGE SCALE GENOMIC DNA]</scope>
    <source>
        <strain evidence="1">CBS 10737</strain>
    </source>
</reference>
<dbReference type="KEGG" id="kpin:30173468"/>
<dbReference type="SUPFAM" id="SSF51316">
    <property type="entry name" value="Mss4-like"/>
    <property type="match status" value="1"/>
</dbReference>
<dbReference type="EMBL" id="CP144526">
    <property type="protein sequence ID" value="WWC72311.1"/>
    <property type="molecule type" value="Genomic_DNA"/>
</dbReference>
<evidence type="ECO:0008006" key="4">
    <source>
        <dbReference type="Google" id="ProtNLM"/>
    </source>
</evidence>
<dbReference type="EMBL" id="KI894012">
    <property type="protein sequence ID" value="OCF49406.1"/>
    <property type="molecule type" value="Genomic_DNA"/>
</dbReference>
<proteinExistence type="predicted"/>